<protein>
    <submittedName>
        <fullName evidence="2">Uncharacterized protein</fullName>
    </submittedName>
</protein>
<organism evidence="2 3">
    <name type="scientific">Pusillibacter faecalis</name>
    <dbReference type="NCBI Taxonomy" id="2714358"/>
    <lineage>
        <taxon>Bacteria</taxon>
        <taxon>Bacillati</taxon>
        <taxon>Bacillota</taxon>
        <taxon>Clostridia</taxon>
        <taxon>Eubacteriales</taxon>
        <taxon>Oscillospiraceae</taxon>
        <taxon>Pusillibacter</taxon>
    </lineage>
</organism>
<accession>A0A810Q9C7</accession>
<dbReference type="KEGG" id="pfaa:MM59RIKEN_21670"/>
<name>A0A810Q9C7_9FIRM</name>
<dbReference type="AlphaFoldDB" id="A0A810Q9C7"/>
<reference evidence="2" key="1">
    <citation type="submission" date="2020-09" db="EMBL/GenBank/DDBJ databases">
        <title>New species isolated from human feces.</title>
        <authorList>
            <person name="Kitahara M."/>
            <person name="Shigeno Y."/>
            <person name="Shime M."/>
            <person name="Matsumoto Y."/>
            <person name="Nakamura S."/>
            <person name="Motooka D."/>
            <person name="Fukuoka S."/>
            <person name="Nishikawa H."/>
            <person name="Benno Y."/>
        </authorList>
    </citation>
    <scope>NUCLEOTIDE SEQUENCE</scope>
    <source>
        <strain evidence="2">MM59</strain>
    </source>
</reference>
<proteinExistence type="predicted"/>
<dbReference type="EMBL" id="AP023420">
    <property type="protein sequence ID" value="BCK84848.1"/>
    <property type="molecule type" value="Genomic_DNA"/>
</dbReference>
<evidence type="ECO:0000313" key="3">
    <source>
        <dbReference type="Proteomes" id="UP000679848"/>
    </source>
</evidence>
<evidence type="ECO:0000256" key="1">
    <source>
        <dbReference type="SAM" id="MobiDB-lite"/>
    </source>
</evidence>
<keyword evidence="3" id="KW-1185">Reference proteome</keyword>
<evidence type="ECO:0000313" key="2">
    <source>
        <dbReference type="EMBL" id="BCK84848.1"/>
    </source>
</evidence>
<sequence length="108" mass="12247">MAKHEFGIMERAPSPGERYDTYEPERYGCISVPDEDLEGLFADLRINVYWHTLDRPEKGLAYCGITLIPPDAVPSILADIDGVEKLTPLKSLLLQARDENRFVIHYGL</sequence>
<feature type="region of interest" description="Disordered" evidence="1">
    <location>
        <begin position="1"/>
        <end position="20"/>
    </location>
</feature>
<dbReference type="Proteomes" id="UP000679848">
    <property type="component" value="Chromosome"/>
</dbReference>
<gene>
    <name evidence="2" type="ORF">MM59RIKEN_21670</name>
</gene>